<comment type="subcellular location">
    <subcellularLocation>
        <location evidence="1">Secreted</location>
    </subcellularLocation>
</comment>
<dbReference type="PRINTS" id="PR00001">
    <property type="entry name" value="GLABLOOD"/>
</dbReference>
<evidence type="ECO:0000313" key="19">
    <source>
        <dbReference type="Proteomes" id="UP001346869"/>
    </source>
</evidence>
<dbReference type="InterPro" id="IPR000742">
    <property type="entry name" value="EGF"/>
</dbReference>
<evidence type="ECO:0000256" key="9">
    <source>
        <dbReference type="ARBA" id="ARBA00022837"/>
    </source>
</evidence>
<dbReference type="Pfam" id="PF14670">
    <property type="entry name" value="FXa_inhibition"/>
    <property type="match status" value="1"/>
</dbReference>
<keyword evidence="4" id="KW-0645">Protease</keyword>
<keyword evidence="12" id="KW-0325">Glycoprotein</keyword>
<evidence type="ECO:0000256" key="10">
    <source>
        <dbReference type="ARBA" id="ARBA00023145"/>
    </source>
</evidence>
<evidence type="ECO:0000259" key="17">
    <source>
        <dbReference type="PROSITE" id="PS50998"/>
    </source>
</evidence>
<dbReference type="PROSITE" id="PS00011">
    <property type="entry name" value="GLA_1"/>
    <property type="match status" value="1"/>
</dbReference>
<dbReference type="InterPro" id="IPR018114">
    <property type="entry name" value="TRYPSIN_HIS"/>
</dbReference>
<dbReference type="InterPro" id="IPR001314">
    <property type="entry name" value="Peptidase_S1A"/>
</dbReference>
<evidence type="ECO:0000256" key="13">
    <source>
        <dbReference type="PROSITE-ProRule" id="PRU00076"/>
    </source>
</evidence>
<dbReference type="SMART" id="SM00181">
    <property type="entry name" value="EGF"/>
    <property type="match status" value="2"/>
</dbReference>
<dbReference type="PROSITE" id="PS00022">
    <property type="entry name" value="EGF_1"/>
    <property type="match status" value="1"/>
</dbReference>
<comment type="caution">
    <text evidence="13">Lacks conserved residue(s) required for the propagation of feature annotation.</text>
</comment>
<proteinExistence type="predicted"/>
<protein>
    <recommendedName>
        <fullName evidence="20">Coagulation factor VIIi</fullName>
    </recommendedName>
</protein>
<keyword evidence="3 13" id="KW-0245">EGF-like domain</keyword>
<evidence type="ECO:0000256" key="12">
    <source>
        <dbReference type="ARBA" id="ARBA00023180"/>
    </source>
</evidence>
<evidence type="ECO:0000313" key="18">
    <source>
        <dbReference type="EMBL" id="KAK5847412.1"/>
    </source>
</evidence>
<dbReference type="PROSITE" id="PS00134">
    <property type="entry name" value="TRYPSIN_HIS"/>
    <property type="match status" value="1"/>
</dbReference>
<dbReference type="FunFam" id="4.10.740.10:FF:000001">
    <property type="entry name" value="vitamin K-dependent protein S"/>
    <property type="match status" value="1"/>
</dbReference>
<keyword evidence="6 14" id="KW-0732">Signal</keyword>
<dbReference type="PROSITE" id="PS50240">
    <property type="entry name" value="TRYPSIN_DOM"/>
    <property type="match status" value="1"/>
</dbReference>
<evidence type="ECO:0000259" key="16">
    <source>
        <dbReference type="PROSITE" id="PS50240"/>
    </source>
</evidence>
<dbReference type="PRINTS" id="PR00722">
    <property type="entry name" value="CHYMOTRYPSIN"/>
</dbReference>
<reference evidence="18 19" key="2">
    <citation type="journal article" date="2023" name="Mol. Biol. Evol.">
        <title>Genomics of Secondarily Temperate Adaptation in the Only Non-Antarctic Icefish.</title>
        <authorList>
            <person name="Rivera-Colon A.G."/>
            <person name="Rayamajhi N."/>
            <person name="Minhas B.F."/>
            <person name="Madrigal G."/>
            <person name="Bilyk K.T."/>
            <person name="Yoon V."/>
            <person name="Hune M."/>
            <person name="Gregory S."/>
            <person name="Cheng C.H.C."/>
            <person name="Catchen J.M."/>
        </authorList>
    </citation>
    <scope>NUCLEOTIDE SEQUENCE [LARGE SCALE GENOMIC DNA]</scope>
    <source>
        <strain evidence="18">JMC-PN-2008</strain>
    </source>
</reference>
<dbReference type="FunFam" id="2.10.25.10:FF:000255">
    <property type="entry name" value="Sushi, nidogen and EGF-like domains 1"/>
    <property type="match status" value="1"/>
</dbReference>
<evidence type="ECO:0000256" key="3">
    <source>
        <dbReference type="ARBA" id="ARBA00022536"/>
    </source>
</evidence>
<feature type="domain" description="Peptidase S1" evidence="16">
    <location>
        <begin position="190"/>
        <end position="432"/>
    </location>
</feature>
<dbReference type="FunFam" id="2.40.10.10:FF:000013">
    <property type="entry name" value="Coagulation factor X"/>
    <property type="match status" value="1"/>
</dbReference>
<evidence type="ECO:0000256" key="1">
    <source>
        <dbReference type="ARBA" id="ARBA00004613"/>
    </source>
</evidence>
<dbReference type="InterPro" id="IPR001881">
    <property type="entry name" value="EGF-like_Ca-bd_dom"/>
</dbReference>
<dbReference type="Gene3D" id="4.10.740.10">
    <property type="entry name" value="Coagulation Factor IX"/>
    <property type="match status" value="1"/>
</dbReference>
<keyword evidence="8" id="KW-0378">Hydrolase</keyword>
<dbReference type="PROSITE" id="PS50998">
    <property type="entry name" value="GLA_2"/>
    <property type="match status" value="1"/>
</dbReference>
<dbReference type="InterPro" id="IPR017857">
    <property type="entry name" value="Coagulation_fac-like_Gla_dom"/>
</dbReference>
<dbReference type="SMART" id="SM00020">
    <property type="entry name" value="Tryp_SPc"/>
    <property type="match status" value="1"/>
</dbReference>
<dbReference type="InterPro" id="IPR043504">
    <property type="entry name" value="Peptidase_S1_PA_chymotrypsin"/>
</dbReference>
<keyword evidence="11 13" id="KW-1015">Disulfide bond</keyword>
<keyword evidence="9" id="KW-0106">Calcium</keyword>
<dbReference type="InterPro" id="IPR000294">
    <property type="entry name" value="GLA_domain"/>
</dbReference>
<evidence type="ECO:0000256" key="6">
    <source>
        <dbReference type="ARBA" id="ARBA00022729"/>
    </source>
</evidence>
<dbReference type="Gene3D" id="2.40.10.10">
    <property type="entry name" value="Trypsin-like serine proteases"/>
    <property type="match status" value="1"/>
</dbReference>
<dbReference type="Pfam" id="PF00594">
    <property type="entry name" value="Gla"/>
    <property type="match status" value="1"/>
</dbReference>
<dbReference type="SUPFAM" id="SSF57630">
    <property type="entry name" value="GLA-domain"/>
    <property type="match status" value="1"/>
</dbReference>
<gene>
    <name evidence="18" type="ORF">PBY51_016540</name>
</gene>
<dbReference type="SUPFAM" id="SSF57196">
    <property type="entry name" value="EGF/Laminin"/>
    <property type="match status" value="1"/>
</dbReference>
<keyword evidence="5" id="KW-0165">Cleavage on pair of basic residues</keyword>
<keyword evidence="7" id="KW-0677">Repeat</keyword>
<dbReference type="Proteomes" id="UP001346869">
    <property type="component" value="Unassembled WGS sequence"/>
</dbReference>
<dbReference type="GO" id="GO:0004252">
    <property type="term" value="F:serine-type endopeptidase activity"/>
    <property type="evidence" value="ECO:0007669"/>
    <property type="project" value="InterPro"/>
</dbReference>
<sequence length="459" mass="50873">MFVRCVCWLLLTGLAQAAVFVERQQASAVLQRWRRANSGFLEELKQGNLERECIEEICDYEEAREVFEDKDRTIQFWLSYDRRDPCLENPCRNNGTCVFMDTSYKCYCSEGFEGQYCQTVIEDALKCLYQNGNCEHFCDGSEEQRKCLCADGYKLGEDGRECVAQVEFPCGQLPPKDPVPDQGLVGQTRLVGGNQCPPGECPWQVLVQLNGESHCGGVLVNSQWVVTAAHCIHGNNNDQNFTVVAGEHNLEVLEGTEQHIPVSMAIPYPGYVPASGDGDVALLRLHLPVTPNRRVVPICLPTRDFAGRELLPVRYHVVSGWGRRTTGGNAPAGPLTPTSPLLRRMNIPILTNTECSRRSGFNFTDNMLCAGYLEGRQDSCRGDDGGPLVTLYGQTHFLSGVVGWGQGCAHPGYYGVYAKMANFLNWVEATMKNPPPPPGNPIETPPTGKQLDMMQQKLV</sequence>
<dbReference type="EMBL" id="JAUZQC010000026">
    <property type="protein sequence ID" value="KAK5847412.1"/>
    <property type="molecule type" value="Genomic_DNA"/>
</dbReference>
<evidence type="ECO:0000256" key="5">
    <source>
        <dbReference type="ARBA" id="ARBA00022685"/>
    </source>
</evidence>
<dbReference type="PANTHER" id="PTHR24278">
    <property type="entry name" value="COAGULATION FACTOR"/>
    <property type="match status" value="1"/>
</dbReference>
<dbReference type="GO" id="GO:0006508">
    <property type="term" value="P:proteolysis"/>
    <property type="evidence" value="ECO:0007669"/>
    <property type="project" value="UniProtKB-KW"/>
</dbReference>
<evidence type="ECO:0000259" key="15">
    <source>
        <dbReference type="PROSITE" id="PS50026"/>
    </source>
</evidence>
<evidence type="ECO:0000256" key="7">
    <source>
        <dbReference type="ARBA" id="ARBA00022737"/>
    </source>
</evidence>
<dbReference type="PIRSF" id="PIRSF001143">
    <property type="entry name" value="Factor_X"/>
    <property type="match status" value="1"/>
</dbReference>
<evidence type="ECO:0000256" key="8">
    <source>
        <dbReference type="ARBA" id="ARBA00022801"/>
    </source>
</evidence>
<evidence type="ECO:0000256" key="2">
    <source>
        <dbReference type="ARBA" id="ARBA00022525"/>
    </source>
</evidence>
<evidence type="ECO:0000256" key="11">
    <source>
        <dbReference type="ARBA" id="ARBA00023157"/>
    </source>
</evidence>
<dbReference type="AlphaFoldDB" id="A0AAN7WKY6"/>
<feature type="disulfide bond" evidence="13">
    <location>
        <begin position="108"/>
        <end position="117"/>
    </location>
</feature>
<dbReference type="InterPro" id="IPR001254">
    <property type="entry name" value="Trypsin_dom"/>
</dbReference>
<dbReference type="InterPro" id="IPR050442">
    <property type="entry name" value="Peptidase_S1_coag_factors"/>
</dbReference>
<dbReference type="GO" id="GO:0005615">
    <property type="term" value="C:extracellular space"/>
    <property type="evidence" value="ECO:0007669"/>
    <property type="project" value="TreeGrafter"/>
</dbReference>
<feature type="domain" description="EGF-like" evidence="15">
    <location>
        <begin position="82"/>
        <end position="118"/>
    </location>
</feature>
<feature type="chain" id="PRO_5042810529" description="Coagulation factor VIIi" evidence="14">
    <location>
        <begin position="18"/>
        <end position="459"/>
    </location>
</feature>
<dbReference type="SMART" id="SM00179">
    <property type="entry name" value="EGF_CA"/>
    <property type="match status" value="1"/>
</dbReference>
<evidence type="ECO:0000256" key="14">
    <source>
        <dbReference type="SAM" id="SignalP"/>
    </source>
</evidence>
<dbReference type="InterPro" id="IPR012224">
    <property type="entry name" value="Pept_S1A_FX"/>
</dbReference>
<feature type="domain" description="Gla" evidence="17">
    <location>
        <begin position="36"/>
        <end position="82"/>
    </location>
</feature>
<dbReference type="SUPFAM" id="SSF50494">
    <property type="entry name" value="Trypsin-like serine proteases"/>
    <property type="match status" value="1"/>
</dbReference>
<keyword evidence="10" id="KW-0865">Zymogen</keyword>
<accession>A0AAN7WKY6</accession>
<evidence type="ECO:0000256" key="4">
    <source>
        <dbReference type="ARBA" id="ARBA00022670"/>
    </source>
</evidence>
<reference evidence="18 19" key="1">
    <citation type="journal article" date="2023" name="Genes (Basel)">
        <title>Chromosome-Level Genome Assembly and Circadian Gene Repertoire of the Patagonia Blennie Eleginops maclovinus-The Closest Ancestral Proxy of Antarctic Cryonotothenioids.</title>
        <authorList>
            <person name="Cheng C.C."/>
            <person name="Rivera-Colon A.G."/>
            <person name="Minhas B.F."/>
            <person name="Wilson L."/>
            <person name="Rayamajhi N."/>
            <person name="Vargas-Chacoff L."/>
            <person name="Catchen J.M."/>
        </authorList>
    </citation>
    <scope>NUCLEOTIDE SEQUENCE [LARGE SCALE GENOMIC DNA]</scope>
    <source>
        <strain evidence="18">JMC-PN-2008</strain>
    </source>
</reference>
<dbReference type="CDD" id="cd00190">
    <property type="entry name" value="Tryp_SPc"/>
    <property type="match status" value="1"/>
</dbReference>
<dbReference type="InterPro" id="IPR009003">
    <property type="entry name" value="Peptidase_S1_PA"/>
</dbReference>
<dbReference type="CDD" id="cd00054">
    <property type="entry name" value="EGF_CA"/>
    <property type="match status" value="1"/>
</dbReference>
<dbReference type="Pfam" id="PF00089">
    <property type="entry name" value="Trypsin"/>
    <property type="match status" value="1"/>
</dbReference>
<dbReference type="InterPro" id="IPR035972">
    <property type="entry name" value="GLA-like_dom_SF"/>
</dbReference>
<dbReference type="Gene3D" id="2.10.25.10">
    <property type="entry name" value="Laminin"/>
    <property type="match status" value="2"/>
</dbReference>
<dbReference type="PROSITE" id="PS01186">
    <property type="entry name" value="EGF_2"/>
    <property type="match status" value="1"/>
</dbReference>
<dbReference type="GO" id="GO:0005509">
    <property type="term" value="F:calcium ion binding"/>
    <property type="evidence" value="ECO:0007669"/>
    <property type="project" value="InterPro"/>
</dbReference>
<organism evidence="18 19">
    <name type="scientific">Eleginops maclovinus</name>
    <name type="common">Patagonian blennie</name>
    <name type="synonym">Eleginus maclovinus</name>
    <dbReference type="NCBI Taxonomy" id="56733"/>
    <lineage>
        <taxon>Eukaryota</taxon>
        <taxon>Metazoa</taxon>
        <taxon>Chordata</taxon>
        <taxon>Craniata</taxon>
        <taxon>Vertebrata</taxon>
        <taxon>Euteleostomi</taxon>
        <taxon>Actinopterygii</taxon>
        <taxon>Neopterygii</taxon>
        <taxon>Teleostei</taxon>
        <taxon>Neoteleostei</taxon>
        <taxon>Acanthomorphata</taxon>
        <taxon>Eupercaria</taxon>
        <taxon>Perciformes</taxon>
        <taxon>Notothenioidei</taxon>
        <taxon>Eleginopidae</taxon>
        <taxon>Eleginops</taxon>
    </lineage>
</organism>
<dbReference type="SMART" id="SM00069">
    <property type="entry name" value="GLA"/>
    <property type="match status" value="1"/>
</dbReference>
<dbReference type="GO" id="GO:0007596">
    <property type="term" value="P:blood coagulation"/>
    <property type="evidence" value="ECO:0007669"/>
    <property type="project" value="InterPro"/>
</dbReference>
<keyword evidence="2" id="KW-0964">Secreted</keyword>
<name>A0AAN7WKY6_ELEMC</name>
<keyword evidence="19" id="KW-1185">Reference proteome</keyword>
<dbReference type="Pfam" id="PF00008">
    <property type="entry name" value="EGF"/>
    <property type="match status" value="1"/>
</dbReference>
<dbReference type="PROSITE" id="PS50026">
    <property type="entry name" value="EGF_3"/>
    <property type="match status" value="1"/>
</dbReference>
<feature type="signal peptide" evidence="14">
    <location>
        <begin position="1"/>
        <end position="17"/>
    </location>
</feature>
<evidence type="ECO:0008006" key="20">
    <source>
        <dbReference type="Google" id="ProtNLM"/>
    </source>
</evidence>
<comment type="caution">
    <text evidence="18">The sequence shown here is derived from an EMBL/GenBank/DDBJ whole genome shotgun (WGS) entry which is preliminary data.</text>
</comment>
<dbReference type="PANTHER" id="PTHR24278:SF26">
    <property type="entry name" value="COAGULATION FACTOR VII"/>
    <property type="match status" value="1"/>
</dbReference>